<name>A0AAT9GC77_9RICK</name>
<dbReference type="EMBL" id="AP029172">
    <property type="protein sequence ID" value="BFD47319.1"/>
    <property type="molecule type" value="Genomic_DNA"/>
</dbReference>
<gene>
    <name evidence="1" type="ORF">DMENIID0003_03930</name>
</gene>
<sequence length="62" mass="7535">MERKEFNLDLLAPKDIVSYTYEDNYDTYFAEATKRLNILWAEYLKRGENGNRESKKHERPYT</sequence>
<accession>A0AAT9GC77</accession>
<evidence type="ECO:0000313" key="1">
    <source>
        <dbReference type="EMBL" id="BFD47319.1"/>
    </source>
</evidence>
<organism evidence="1">
    <name type="scientific">Wolbachia endosymbiont of Sergentomyia squamirostris</name>
    <dbReference type="NCBI Taxonomy" id="3113640"/>
    <lineage>
        <taxon>Bacteria</taxon>
        <taxon>Pseudomonadati</taxon>
        <taxon>Pseudomonadota</taxon>
        <taxon>Alphaproteobacteria</taxon>
        <taxon>Rickettsiales</taxon>
        <taxon>Anaplasmataceae</taxon>
        <taxon>Wolbachieae</taxon>
        <taxon>Wolbachia</taxon>
    </lineage>
</organism>
<reference evidence="1" key="1">
    <citation type="submission" date="2024-01" db="EMBL/GenBank/DDBJ databases">
        <title>Sequencing the genomes of a sandfly, Sergentomyia squamirostris, and its two endosymbionts.</title>
        <authorList>
            <person name="Itokawa K."/>
            <person name="Sanjoba C."/>
        </authorList>
    </citation>
    <scope>NUCLEOTIDE SEQUENCE</scope>
    <source>
        <strain evidence="1">WSSQ</strain>
    </source>
</reference>
<proteinExistence type="predicted"/>
<dbReference type="AlphaFoldDB" id="A0AAT9GC77"/>
<protein>
    <submittedName>
        <fullName evidence="1">Uncharacterized protein</fullName>
    </submittedName>
</protein>